<evidence type="ECO:0000256" key="5">
    <source>
        <dbReference type="ARBA" id="ARBA00023163"/>
    </source>
</evidence>
<keyword evidence="4" id="KW-0238">DNA-binding</keyword>
<dbReference type="Gene3D" id="1.10.10.60">
    <property type="entry name" value="Homeodomain-like"/>
    <property type="match status" value="1"/>
</dbReference>
<reference evidence="7 8" key="1">
    <citation type="journal article" date="2015" name="Genome Announc.">
        <title>Genomes of Geoalkalibacter ferrihydriticus Z-0531T and Geoalkalibacter subterraneus Red1T, Two Haloalkaliphilic Metal-Reducing Deltaproteobacteria.</title>
        <authorList>
            <person name="Badalamenti J.P."/>
            <person name="Krajmalnik-Brown R."/>
            <person name="Torres C.I."/>
            <person name="Bond D.R."/>
        </authorList>
    </citation>
    <scope>NUCLEOTIDE SEQUENCE [LARGE SCALE GENOMIC DNA]</scope>
    <source>
        <strain evidence="7 8">Red1</strain>
    </source>
</reference>
<dbReference type="Pfam" id="PF00158">
    <property type="entry name" value="Sigma54_activat"/>
    <property type="match status" value="1"/>
</dbReference>
<protein>
    <submittedName>
        <fullName evidence="7">Fis family transcriptional regulator</fullName>
    </submittedName>
</protein>
<dbReference type="PROSITE" id="PS00688">
    <property type="entry name" value="SIGMA54_INTERACT_3"/>
    <property type="match status" value="1"/>
</dbReference>
<dbReference type="SMART" id="SM00382">
    <property type="entry name" value="AAA"/>
    <property type="match status" value="1"/>
</dbReference>
<dbReference type="AlphaFoldDB" id="A0A0B5FH23"/>
<dbReference type="InterPro" id="IPR058031">
    <property type="entry name" value="AAA_lid_NorR"/>
</dbReference>
<keyword evidence="1" id="KW-0547">Nucleotide-binding</keyword>
<dbReference type="HOGENOM" id="CLU_000445_8_12_7"/>
<dbReference type="InterPro" id="IPR009057">
    <property type="entry name" value="Homeodomain-like_sf"/>
</dbReference>
<organism evidence="7 8">
    <name type="scientific">Geoalkalibacter subterraneus</name>
    <dbReference type="NCBI Taxonomy" id="483547"/>
    <lineage>
        <taxon>Bacteria</taxon>
        <taxon>Pseudomonadati</taxon>
        <taxon>Thermodesulfobacteriota</taxon>
        <taxon>Desulfuromonadia</taxon>
        <taxon>Desulfuromonadales</taxon>
        <taxon>Geoalkalibacteraceae</taxon>
        <taxon>Geoalkalibacter</taxon>
    </lineage>
</organism>
<dbReference type="InterPro" id="IPR002197">
    <property type="entry name" value="HTH_Fis"/>
</dbReference>
<evidence type="ECO:0000313" key="8">
    <source>
        <dbReference type="Proteomes" id="UP000035036"/>
    </source>
</evidence>
<dbReference type="Pfam" id="PF25601">
    <property type="entry name" value="AAA_lid_14"/>
    <property type="match status" value="1"/>
</dbReference>
<evidence type="ECO:0000256" key="2">
    <source>
        <dbReference type="ARBA" id="ARBA00022840"/>
    </source>
</evidence>
<gene>
    <name evidence="7" type="ORF">GSUB_14045</name>
</gene>
<dbReference type="InterPro" id="IPR027417">
    <property type="entry name" value="P-loop_NTPase"/>
</dbReference>
<accession>A0A0B5FH23</accession>
<dbReference type="PROSITE" id="PS00676">
    <property type="entry name" value="SIGMA54_INTERACT_2"/>
    <property type="match status" value="1"/>
</dbReference>
<dbReference type="SUPFAM" id="SSF52540">
    <property type="entry name" value="P-loop containing nucleoside triphosphate hydrolases"/>
    <property type="match status" value="1"/>
</dbReference>
<dbReference type="InterPro" id="IPR025943">
    <property type="entry name" value="Sigma_54_int_dom_ATP-bd_2"/>
</dbReference>
<evidence type="ECO:0000313" key="7">
    <source>
        <dbReference type="EMBL" id="AJF07452.1"/>
    </source>
</evidence>
<proteinExistence type="predicted"/>
<keyword evidence="5" id="KW-0804">Transcription</keyword>
<dbReference type="PRINTS" id="PR01590">
    <property type="entry name" value="HTHFIS"/>
</dbReference>
<evidence type="ECO:0000259" key="6">
    <source>
        <dbReference type="PROSITE" id="PS50045"/>
    </source>
</evidence>
<dbReference type="STRING" id="483547.GSUB_14045"/>
<dbReference type="Pfam" id="PF02954">
    <property type="entry name" value="HTH_8"/>
    <property type="match status" value="1"/>
</dbReference>
<dbReference type="KEGG" id="gsb:GSUB_14045"/>
<dbReference type="Gene3D" id="1.10.8.60">
    <property type="match status" value="1"/>
</dbReference>
<dbReference type="OrthoDB" id="9814761at2"/>
<dbReference type="RefSeq" id="WP_040201360.1">
    <property type="nucleotide sequence ID" value="NZ_CP010311.1"/>
</dbReference>
<dbReference type="FunFam" id="3.40.50.300:FF:000006">
    <property type="entry name" value="DNA-binding transcriptional regulator NtrC"/>
    <property type="match status" value="1"/>
</dbReference>
<feature type="domain" description="Sigma-54 factor interaction" evidence="6">
    <location>
        <begin position="134"/>
        <end position="363"/>
    </location>
</feature>
<dbReference type="GO" id="GO:0005524">
    <property type="term" value="F:ATP binding"/>
    <property type="evidence" value="ECO:0007669"/>
    <property type="project" value="UniProtKB-KW"/>
</dbReference>
<evidence type="ECO:0000256" key="3">
    <source>
        <dbReference type="ARBA" id="ARBA00023015"/>
    </source>
</evidence>
<dbReference type="InterPro" id="IPR003593">
    <property type="entry name" value="AAA+_ATPase"/>
</dbReference>
<sequence>MTFTQPFTEQTNLPAPVPDLVVSGQGGHWRVERITDHLAQLQGTTAGQARGRTLNTVFRQTLPDLGELARDVASAGEAVEDVRVRMATPGGETHLMATIYPGGLTEDYKGQQVFFSFRALVPGEDRAPYQFHGIVGISSAVSEVIRKVKLYAESDASAVITGETGTGKELVARALHLESDRRSGPYVVMNCAAIAEELMESELFGHEKGAFTGALRTHRGRFERAHGGSLFLDEIGDMPLHTQSKLLRVLEERRIERVGGEQEQEIDVRVLCATNVALERAVSEGRFRADLYHRIAILRIQIPPLRERIEDIPFLVDHFLEMFNRKYGRVIHRLTPEALQVLQAYLWPGNIRELRNVLERVYVETRADVIGARAFRDWIEERQSFAPGSWDLDAGVERRRNQPAVLTPWTAGRGTRSLPAGGGRVFDAELVPTGGESGMNFTRRRTQSAELDEEEIRHAYQAANGNLAAAARLLGVHRATLYRYMRRLGLRREDLT</sequence>
<dbReference type="Gene3D" id="3.40.50.300">
    <property type="entry name" value="P-loop containing nucleotide triphosphate hydrolases"/>
    <property type="match status" value="1"/>
</dbReference>
<dbReference type="InterPro" id="IPR002078">
    <property type="entry name" value="Sigma_54_int"/>
</dbReference>
<dbReference type="Proteomes" id="UP000035036">
    <property type="component" value="Chromosome"/>
</dbReference>
<dbReference type="PANTHER" id="PTHR32071">
    <property type="entry name" value="TRANSCRIPTIONAL REGULATORY PROTEIN"/>
    <property type="match status" value="1"/>
</dbReference>
<dbReference type="CDD" id="cd00009">
    <property type="entry name" value="AAA"/>
    <property type="match status" value="1"/>
</dbReference>
<dbReference type="EMBL" id="CP010311">
    <property type="protein sequence ID" value="AJF07452.1"/>
    <property type="molecule type" value="Genomic_DNA"/>
</dbReference>
<dbReference type="PROSITE" id="PS50045">
    <property type="entry name" value="SIGMA54_INTERACT_4"/>
    <property type="match status" value="1"/>
</dbReference>
<dbReference type="GO" id="GO:0043565">
    <property type="term" value="F:sequence-specific DNA binding"/>
    <property type="evidence" value="ECO:0007669"/>
    <property type="project" value="InterPro"/>
</dbReference>
<dbReference type="SUPFAM" id="SSF46689">
    <property type="entry name" value="Homeodomain-like"/>
    <property type="match status" value="1"/>
</dbReference>
<dbReference type="GO" id="GO:0006355">
    <property type="term" value="P:regulation of DNA-templated transcription"/>
    <property type="evidence" value="ECO:0007669"/>
    <property type="project" value="InterPro"/>
</dbReference>
<name>A0A0B5FH23_9BACT</name>
<evidence type="ECO:0000256" key="4">
    <source>
        <dbReference type="ARBA" id="ARBA00023125"/>
    </source>
</evidence>
<keyword evidence="3" id="KW-0805">Transcription regulation</keyword>
<dbReference type="InterPro" id="IPR025944">
    <property type="entry name" value="Sigma_54_int_dom_CS"/>
</dbReference>
<keyword evidence="8" id="KW-1185">Reference proteome</keyword>
<keyword evidence="2" id="KW-0067">ATP-binding</keyword>
<evidence type="ECO:0000256" key="1">
    <source>
        <dbReference type="ARBA" id="ARBA00022741"/>
    </source>
</evidence>